<sequence length="552" mass="62136">MHTLEENSYRTRPMRNTKKILKLSLLTLANSLTELVGFSIYIPLIMILLLKQNDPKRQVIDQIAHALGITNNVTIIITTGAILILISVIKTALQLKIIAEQNDKLYKMYSEATTIQFRSIMNQGLLYIKDNSRSTLANKVCITTYTYIFQYLKPLSILASNIITIVIIAIITALIYPIASLIVLIIIIPSLIIYYAIYKGPMSELGKLENSSRRNQMKIVHETLRGYTEMIVNNYMQIIYSNFNKELDNQINAKRESENRRELFSRSAEILILFMLIIVSAAMAIPAISKSSTPMMIAIIGAAIIKIVPAVKSALQNATTIKNAQYSLQITKTPSIKTETDKIKPAFENQISITNLTFTYPNTNQPTLENKNLLIQKGSTVGIKGASGIGKTTLINLLLNFHEPQQGRIEVDGVPLNKIDTLAWHQKIAYVSQETFIMDATIEENIIMNMPYDSIKLSKTIERLRIKNKEIAGEGGCKLSGGERQRVALARAIYKEAEIIILDEATSSLDKESEREILESLKIIKEQDKYLTIIIVTHRDAPLELCDKIFEI</sequence>
<dbReference type="PANTHER" id="PTHR24221">
    <property type="entry name" value="ATP-BINDING CASSETTE SUB-FAMILY B"/>
    <property type="match status" value="1"/>
</dbReference>
<dbReference type="GO" id="GO:0034040">
    <property type="term" value="F:ATPase-coupled lipid transmembrane transporter activity"/>
    <property type="evidence" value="ECO:0007669"/>
    <property type="project" value="TreeGrafter"/>
</dbReference>
<dbReference type="InterPro" id="IPR027417">
    <property type="entry name" value="P-loop_NTPase"/>
</dbReference>
<proteinExistence type="predicted"/>
<dbReference type="Gene3D" id="3.40.50.300">
    <property type="entry name" value="P-loop containing nucleotide triphosphate hydrolases"/>
    <property type="match status" value="1"/>
</dbReference>
<feature type="transmembrane region" description="Helical" evidence="7">
    <location>
        <begin position="155"/>
        <end position="175"/>
    </location>
</feature>
<evidence type="ECO:0000313" key="10">
    <source>
        <dbReference type="EMBL" id="MPM61763.1"/>
    </source>
</evidence>
<keyword evidence="6 7" id="KW-0472">Membrane</keyword>
<dbReference type="GO" id="GO:0005524">
    <property type="term" value="F:ATP binding"/>
    <property type="evidence" value="ECO:0007669"/>
    <property type="project" value="UniProtKB-KW"/>
</dbReference>
<protein>
    <submittedName>
        <fullName evidence="10">Vitamin B12 import ATP-binding protein BtuD</fullName>
    </submittedName>
</protein>
<feature type="transmembrane region" description="Helical" evidence="7">
    <location>
        <begin position="69"/>
        <end position="89"/>
    </location>
</feature>
<dbReference type="PANTHER" id="PTHR24221:SF654">
    <property type="entry name" value="ATP-BINDING CASSETTE SUB-FAMILY B MEMBER 6"/>
    <property type="match status" value="1"/>
</dbReference>
<dbReference type="InterPro" id="IPR036640">
    <property type="entry name" value="ABC1_TM_sf"/>
</dbReference>
<dbReference type="EMBL" id="VSSQ01018515">
    <property type="protein sequence ID" value="MPM61763.1"/>
    <property type="molecule type" value="Genomic_DNA"/>
</dbReference>
<feature type="transmembrane region" description="Helical" evidence="7">
    <location>
        <begin position="181"/>
        <end position="198"/>
    </location>
</feature>
<dbReference type="InterPro" id="IPR003439">
    <property type="entry name" value="ABC_transporter-like_ATP-bd"/>
</dbReference>
<dbReference type="GO" id="GO:0140359">
    <property type="term" value="F:ABC-type transporter activity"/>
    <property type="evidence" value="ECO:0007669"/>
    <property type="project" value="InterPro"/>
</dbReference>
<dbReference type="GO" id="GO:0016887">
    <property type="term" value="F:ATP hydrolysis activity"/>
    <property type="evidence" value="ECO:0007669"/>
    <property type="project" value="InterPro"/>
</dbReference>
<name>A0A645BF10_9ZZZZ</name>
<feature type="domain" description="ABC transmembrane type-1" evidence="9">
    <location>
        <begin position="117"/>
        <end position="323"/>
    </location>
</feature>
<dbReference type="PROSITE" id="PS00211">
    <property type="entry name" value="ABC_TRANSPORTER_1"/>
    <property type="match status" value="1"/>
</dbReference>
<organism evidence="10">
    <name type="scientific">bioreactor metagenome</name>
    <dbReference type="NCBI Taxonomy" id="1076179"/>
    <lineage>
        <taxon>unclassified sequences</taxon>
        <taxon>metagenomes</taxon>
        <taxon>ecological metagenomes</taxon>
    </lineage>
</organism>
<dbReference type="PROSITE" id="PS50893">
    <property type="entry name" value="ABC_TRANSPORTER_2"/>
    <property type="match status" value="1"/>
</dbReference>
<dbReference type="PROSITE" id="PS50929">
    <property type="entry name" value="ABC_TM1F"/>
    <property type="match status" value="1"/>
</dbReference>
<evidence type="ECO:0000256" key="2">
    <source>
        <dbReference type="ARBA" id="ARBA00022692"/>
    </source>
</evidence>
<dbReference type="SUPFAM" id="SSF52540">
    <property type="entry name" value="P-loop containing nucleoside triphosphate hydrolases"/>
    <property type="match status" value="1"/>
</dbReference>
<gene>
    <name evidence="10" type="primary">btuD_234</name>
    <name evidence="10" type="ORF">SDC9_108623</name>
</gene>
<feature type="domain" description="ABC transporter" evidence="8">
    <location>
        <begin position="351"/>
        <end position="552"/>
    </location>
</feature>
<dbReference type="CDD" id="cd03228">
    <property type="entry name" value="ABCC_MRP_Like"/>
    <property type="match status" value="1"/>
</dbReference>
<evidence type="ECO:0000256" key="7">
    <source>
        <dbReference type="SAM" id="Phobius"/>
    </source>
</evidence>
<evidence type="ECO:0000256" key="3">
    <source>
        <dbReference type="ARBA" id="ARBA00022741"/>
    </source>
</evidence>
<dbReference type="InterPro" id="IPR011527">
    <property type="entry name" value="ABC1_TM_dom"/>
</dbReference>
<evidence type="ECO:0000259" key="9">
    <source>
        <dbReference type="PROSITE" id="PS50929"/>
    </source>
</evidence>
<evidence type="ECO:0000256" key="5">
    <source>
        <dbReference type="ARBA" id="ARBA00022989"/>
    </source>
</evidence>
<feature type="transmembrane region" description="Helical" evidence="7">
    <location>
        <begin position="270"/>
        <end position="289"/>
    </location>
</feature>
<dbReference type="AlphaFoldDB" id="A0A645BF10"/>
<dbReference type="SUPFAM" id="SSF90123">
    <property type="entry name" value="ABC transporter transmembrane region"/>
    <property type="match status" value="1"/>
</dbReference>
<comment type="caution">
    <text evidence="10">The sequence shown here is derived from an EMBL/GenBank/DDBJ whole genome shotgun (WGS) entry which is preliminary data.</text>
</comment>
<keyword evidence="2 7" id="KW-0812">Transmembrane</keyword>
<dbReference type="InterPro" id="IPR039421">
    <property type="entry name" value="Type_1_exporter"/>
</dbReference>
<feature type="transmembrane region" description="Helical" evidence="7">
    <location>
        <begin position="295"/>
        <end position="315"/>
    </location>
</feature>
<dbReference type="SMART" id="SM00382">
    <property type="entry name" value="AAA"/>
    <property type="match status" value="1"/>
</dbReference>
<dbReference type="InterPro" id="IPR003593">
    <property type="entry name" value="AAA+_ATPase"/>
</dbReference>
<reference evidence="10" key="1">
    <citation type="submission" date="2019-08" db="EMBL/GenBank/DDBJ databases">
        <authorList>
            <person name="Kucharzyk K."/>
            <person name="Murdoch R.W."/>
            <person name="Higgins S."/>
            <person name="Loffler F."/>
        </authorList>
    </citation>
    <scope>NUCLEOTIDE SEQUENCE</scope>
</reference>
<evidence type="ECO:0000256" key="6">
    <source>
        <dbReference type="ARBA" id="ARBA00023136"/>
    </source>
</evidence>
<dbReference type="GO" id="GO:0016020">
    <property type="term" value="C:membrane"/>
    <property type="evidence" value="ECO:0007669"/>
    <property type="project" value="UniProtKB-SubCell"/>
</dbReference>
<dbReference type="InterPro" id="IPR017871">
    <property type="entry name" value="ABC_transporter-like_CS"/>
</dbReference>
<feature type="transmembrane region" description="Helical" evidence="7">
    <location>
        <begin position="20"/>
        <end position="49"/>
    </location>
</feature>
<keyword evidence="3" id="KW-0547">Nucleotide-binding</keyword>
<comment type="subcellular location">
    <subcellularLocation>
        <location evidence="1">Membrane</location>
        <topology evidence="1">Multi-pass membrane protein</topology>
    </subcellularLocation>
</comment>
<keyword evidence="5 7" id="KW-1133">Transmembrane helix</keyword>
<accession>A0A645BF10</accession>
<dbReference type="Gene3D" id="1.20.1560.10">
    <property type="entry name" value="ABC transporter type 1, transmembrane domain"/>
    <property type="match status" value="1"/>
</dbReference>
<evidence type="ECO:0000259" key="8">
    <source>
        <dbReference type="PROSITE" id="PS50893"/>
    </source>
</evidence>
<evidence type="ECO:0000256" key="1">
    <source>
        <dbReference type="ARBA" id="ARBA00004141"/>
    </source>
</evidence>
<evidence type="ECO:0000256" key="4">
    <source>
        <dbReference type="ARBA" id="ARBA00022840"/>
    </source>
</evidence>
<keyword evidence="4 10" id="KW-0067">ATP-binding</keyword>
<dbReference type="Pfam" id="PF00005">
    <property type="entry name" value="ABC_tran"/>
    <property type="match status" value="1"/>
</dbReference>